<sequence>MALIARRPISQRRAIAIETSAQNVALCITLIAVTFEVNYTGWQIQKQNESELITCVHELEEENSSNNTK</sequence>
<evidence type="ECO:0000313" key="1">
    <source>
        <dbReference type="EMBL" id="KAJ8301609.1"/>
    </source>
</evidence>
<organism evidence="1 2">
    <name type="scientific">Tegillarca granosa</name>
    <name type="common">Malaysian cockle</name>
    <name type="synonym">Anadara granosa</name>
    <dbReference type="NCBI Taxonomy" id="220873"/>
    <lineage>
        <taxon>Eukaryota</taxon>
        <taxon>Metazoa</taxon>
        <taxon>Spiralia</taxon>
        <taxon>Lophotrochozoa</taxon>
        <taxon>Mollusca</taxon>
        <taxon>Bivalvia</taxon>
        <taxon>Autobranchia</taxon>
        <taxon>Pteriomorphia</taxon>
        <taxon>Arcoida</taxon>
        <taxon>Arcoidea</taxon>
        <taxon>Arcidae</taxon>
        <taxon>Tegillarca</taxon>
    </lineage>
</organism>
<protein>
    <submittedName>
        <fullName evidence="1">Uncharacterized protein</fullName>
    </submittedName>
</protein>
<reference evidence="1 2" key="1">
    <citation type="submission" date="2022-12" db="EMBL/GenBank/DDBJ databases">
        <title>Chromosome-level genome of Tegillarca granosa.</title>
        <authorList>
            <person name="Kim J."/>
        </authorList>
    </citation>
    <scope>NUCLEOTIDE SEQUENCE [LARGE SCALE GENOMIC DNA]</scope>
    <source>
        <strain evidence="1">Teg-2019</strain>
        <tissue evidence="1">Adductor muscle</tissue>
    </source>
</reference>
<proteinExistence type="predicted"/>
<dbReference type="EMBL" id="JARBDR010000918">
    <property type="protein sequence ID" value="KAJ8301609.1"/>
    <property type="molecule type" value="Genomic_DNA"/>
</dbReference>
<accession>A0ABQ9E8D7</accession>
<name>A0ABQ9E8D7_TEGGR</name>
<evidence type="ECO:0000313" key="2">
    <source>
        <dbReference type="Proteomes" id="UP001217089"/>
    </source>
</evidence>
<comment type="caution">
    <text evidence="1">The sequence shown here is derived from an EMBL/GenBank/DDBJ whole genome shotgun (WGS) entry which is preliminary data.</text>
</comment>
<dbReference type="Proteomes" id="UP001217089">
    <property type="component" value="Unassembled WGS sequence"/>
</dbReference>
<gene>
    <name evidence="1" type="ORF">KUTeg_020596</name>
</gene>
<keyword evidence="2" id="KW-1185">Reference proteome</keyword>